<gene>
    <name evidence="13" type="primary">LOC107267827</name>
</gene>
<dbReference type="InterPro" id="IPR025705">
    <property type="entry name" value="Beta_hexosaminidase_sua/sub"/>
</dbReference>
<dbReference type="EC" id="3.2.1.52" evidence="3"/>
<evidence type="ECO:0000256" key="2">
    <source>
        <dbReference type="ARBA" id="ARBA00006285"/>
    </source>
</evidence>
<dbReference type="RefSeq" id="XP_015595447.1">
    <property type="nucleotide sequence ID" value="XM_015739961.2"/>
</dbReference>
<comment type="catalytic activity">
    <reaction evidence="1">
        <text>Hydrolysis of terminal non-reducing N-acetyl-D-hexosamine residues in N-acetyl-beta-D-hexosaminides.</text>
        <dbReference type="EC" id="3.2.1.52"/>
    </reaction>
</comment>
<organism evidence="12 13">
    <name type="scientific">Cephus cinctus</name>
    <name type="common">Wheat stem sawfly</name>
    <dbReference type="NCBI Taxonomy" id="211228"/>
    <lineage>
        <taxon>Eukaryota</taxon>
        <taxon>Metazoa</taxon>
        <taxon>Ecdysozoa</taxon>
        <taxon>Arthropoda</taxon>
        <taxon>Hexapoda</taxon>
        <taxon>Insecta</taxon>
        <taxon>Pterygota</taxon>
        <taxon>Neoptera</taxon>
        <taxon>Endopterygota</taxon>
        <taxon>Hymenoptera</taxon>
        <taxon>Cephoidea</taxon>
        <taxon>Cephidae</taxon>
        <taxon>Cephus</taxon>
    </lineage>
</organism>
<dbReference type="PANTHER" id="PTHR22600:SF42">
    <property type="entry name" value="BETA-N-ACETYLHEXOSAMINIDASE"/>
    <property type="match status" value="1"/>
</dbReference>
<keyword evidence="5" id="KW-0378">Hydrolase</keyword>
<evidence type="ECO:0000256" key="6">
    <source>
        <dbReference type="ARBA" id="ARBA00023180"/>
    </source>
</evidence>
<keyword evidence="7" id="KW-0326">Glycosidase</keyword>
<dbReference type="Pfam" id="PF00728">
    <property type="entry name" value="Glyco_hydro_20"/>
    <property type="match status" value="1"/>
</dbReference>
<keyword evidence="4 9" id="KW-0732">Signal</keyword>
<evidence type="ECO:0000313" key="13">
    <source>
        <dbReference type="RefSeq" id="XP_015595447.1"/>
    </source>
</evidence>
<feature type="domain" description="Glycoside hydrolase family 20 catalytic" evidence="10">
    <location>
        <begin position="214"/>
        <end position="550"/>
    </location>
</feature>
<evidence type="ECO:0000259" key="11">
    <source>
        <dbReference type="Pfam" id="PF14845"/>
    </source>
</evidence>
<dbReference type="Proteomes" id="UP000694920">
    <property type="component" value="Unplaced"/>
</dbReference>
<dbReference type="GO" id="GO:0005886">
    <property type="term" value="C:plasma membrane"/>
    <property type="evidence" value="ECO:0007669"/>
    <property type="project" value="TreeGrafter"/>
</dbReference>
<evidence type="ECO:0000256" key="5">
    <source>
        <dbReference type="ARBA" id="ARBA00022801"/>
    </source>
</evidence>
<dbReference type="Gene3D" id="3.20.20.80">
    <property type="entry name" value="Glycosidases"/>
    <property type="match status" value="1"/>
</dbReference>
<dbReference type="InterPro" id="IPR029018">
    <property type="entry name" value="Hex-like_dom2"/>
</dbReference>
<dbReference type="InterPro" id="IPR015883">
    <property type="entry name" value="Glyco_hydro_20_cat"/>
</dbReference>
<dbReference type="CDD" id="cd06562">
    <property type="entry name" value="GH20_HexA_HexB-like"/>
    <property type="match status" value="1"/>
</dbReference>
<protein>
    <recommendedName>
        <fullName evidence="3">beta-N-acetylhexosaminidase</fullName>
        <ecNumber evidence="3">3.2.1.52</ecNumber>
    </recommendedName>
</protein>
<keyword evidence="12" id="KW-1185">Reference proteome</keyword>
<evidence type="ECO:0000259" key="10">
    <source>
        <dbReference type="Pfam" id="PF00728"/>
    </source>
</evidence>
<evidence type="ECO:0000256" key="4">
    <source>
        <dbReference type="ARBA" id="ARBA00022729"/>
    </source>
</evidence>
<dbReference type="FunFam" id="3.20.20.80:FF:000063">
    <property type="entry name" value="Beta-hexosaminidase"/>
    <property type="match status" value="1"/>
</dbReference>
<sequence length="593" mass="66872">MKTVFFICILLALARKSHQASFYRTYECVNNLCQRTARPLSFSELGDISSNNIYTTVAACRLVCSNTAGLWPLPTGSLETGTNYLGVHPSNFRFDMQDVASGARPFVSQSTNIFLDNLRPVCDEDCTMRQSTVMVHVKVNSSNLNLDWDTNEQYTLNLSTKGNNVTVIIVAMTAYGARHGLETLSQLTAPIITPDGGRGLVILDFAVIKDKPVFPHRGLLIDTARNFLPVTDILRTIDGLASNKMNVLHWHATDSQSFPLEIKSVPLMTEFGAYGLDKIYSAEDMAQIVMYGKARGVRVILELDSPSHAGAGWEWGESIGYGKLAVCANQQPWNQFCIQPPCGQLNPVNLRTYRVLRSIYKDVLEIWGHESVLHLGGDEVFLPCWNSSVEIISAMQERGMNRSEEDFLKLWGEFHSTQVQMLDQERNSNSISAIVWSSHLTSPDIIENHLDKKRFVIQTWVERSSPLPRKLLRLGYRLIVSTKDAWYLDHGFWGTTTYHTWRDVYNNRLSRQEGVLGGETCMWGEYVSPGSLDARIWPRTAAVAERLWSDPQRISTADAEPRLEGQRKRLKYLGISSDALAPEWCAQHPRQCM</sequence>
<dbReference type="PANTHER" id="PTHR22600">
    <property type="entry name" value="BETA-HEXOSAMINIDASE"/>
    <property type="match status" value="1"/>
</dbReference>
<dbReference type="Gene3D" id="3.30.379.10">
    <property type="entry name" value="Chitobiase/beta-hexosaminidase domain 2-like"/>
    <property type="match status" value="1"/>
</dbReference>
<dbReference type="GO" id="GO:0016231">
    <property type="term" value="F:beta-N-acetylglucosaminidase activity"/>
    <property type="evidence" value="ECO:0007669"/>
    <property type="project" value="TreeGrafter"/>
</dbReference>
<dbReference type="PRINTS" id="PR00738">
    <property type="entry name" value="GLHYDRLASE20"/>
</dbReference>
<evidence type="ECO:0000256" key="8">
    <source>
        <dbReference type="PIRSR" id="PIRSR625705-1"/>
    </source>
</evidence>
<dbReference type="GO" id="GO:0005975">
    <property type="term" value="P:carbohydrate metabolic process"/>
    <property type="evidence" value="ECO:0007669"/>
    <property type="project" value="InterPro"/>
</dbReference>
<evidence type="ECO:0000256" key="9">
    <source>
        <dbReference type="SAM" id="SignalP"/>
    </source>
</evidence>
<evidence type="ECO:0000256" key="1">
    <source>
        <dbReference type="ARBA" id="ARBA00001231"/>
    </source>
</evidence>
<dbReference type="KEGG" id="ccin:107267827"/>
<dbReference type="AlphaFoldDB" id="A0AAJ7FJV7"/>
<dbReference type="SUPFAM" id="SSF55545">
    <property type="entry name" value="beta-N-acetylhexosaminidase-like domain"/>
    <property type="match status" value="1"/>
</dbReference>
<evidence type="ECO:0000256" key="3">
    <source>
        <dbReference type="ARBA" id="ARBA00012663"/>
    </source>
</evidence>
<reference evidence="13" key="1">
    <citation type="submission" date="2025-08" db="UniProtKB">
        <authorList>
            <consortium name="RefSeq"/>
        </authorList>
    </citation>
    <scope>IDENTIFICATION</scope>
</reference>
<proteinExistence type="inferred from homology"/>
<evidence type="ECO:0000256" key="7">
    <source>
        <dbReference type="ARBA" id="ARBA00023295"/>
    </source>
</evidence>
<keyword evidence="6" id="KW-0325">Glycoprotein</keyword>
<comment type="similarity">
    <text evidence="2">Belongs to the glycosyl hydrolase 20 family.</text>
</comment>
<dbReference type="InterPro" id="IPR029019">
    <property type="entry name" value="HEX_eukaryotic_N"/>
</dbReference>
<dbReference type="GO" id="GO:0030203">
    <property type="term" value="P:glycosaminoglycan metabolic process"/>
    <property type="evidence" value="ECO:0007669"/>
    <property type="project" value="TreeGrafter"/>
</dbReference>
<accession>A0AAJ7FJV7</accession>
<name>A0AAJ7FJV7_CEPCN</name>
<dbReference type="SUPFAM" id="SSF51445">
    <property type="entry name" value="(Trans)glycosidases"/>
    <property type="match status" value="1"/>
</dbReference>
<feature type="active site" description="Proton donor" evidence="8">
    <location>
        <position position="379"/>
    </location>
</feature>
<feature type="chain" id="PRO_5042538154" description="beta-N-acetylhexosaminidase" evidence="9">
    <location>
        <begin position="20"/>
        <end position="593"/>
    </location>
</feature>
<evidence type="ECO:0000313" key="12">
    <source>
        <dbReference type="Proteomes" id="UP000694920"/>
    </source>
</evidence>
<dbReference type="InterPro" id="IPR017853">
    <property type="entry name" value="GH"/>
</dbReference>
<dbReference type="Pfam" id="PF14845">
    <property type="entry name" value="Glycohydro_20b2"/>
    <property type="match status" value="1"/>
</dbReference>
<dbReference type="GeneID" id="107267827"/>
<feature type="domain" description="Beta-hexosaminidase eukaryotic type N-terminal" evidence="11">
    <location>
        <begin position="70"/>
        <end position="187"/>
    </location>
</feature>
<feature type="signal peptide" evidence="9">
    <location>
        <begin position="1"/>
        <end position="19"/>
    </location>
</feature>